<evidence type="ECO:0000256" key="1">
    <source>
        <dbReference type="SAM" id="MobiDB-lite"/>
    </source>
</evidence>
<feature type="compositionally biased region" description="Basic and acidic residues" evidence="1">
    <location>
        <begin position="498"/>
        <end position="508"/>
    </location>
</feature>
<evidence type="ECO:0008006" key="4">
    <source>
        <dbReference type="Google" id="ProtNLM"/>
    </source>
</evidence>
<comment type="caution">
    <text evidence="2">The sequence shown here is derived from an EMBL/GenBank/DDBJ whole genome shotgun (WGS) entry which is preliminary data.</text>
</comment>
<feature type="compositionally biased region" description="Polar residues" evidence="1">
    <location>
        <begin position="141"/>
        <end position="151"/>
    </location>
</feature>
<evidence type="ECO:0000313" key="2">
    <source>
        <dbReference type="EMBL" id="CAB3221630.1"/>
    </source>
</evidence>
<proteinExistence type="predicted"/>
<feature type="compositionally biased region" description="Basic and acidic residues" evidence="1">
    <location>
        <begin position="381"/>
        <end position="392"/>
    </location>
</feature>
<organism evidence="2 3">
    <name type="scientific">Arctia plantaginis</name>
    <name type="common">Wood tiger moth</name>
    <name type="synonym">Phalaena plantaginis</name>
    <dbReference type="NCBI Taxonomy" id="874455"/>
    <lineage>
        <taxon>Eukaryota</taxon>
        <taxon>Metazoa</taxon>
        <taxon>Ecdysozoa</taxon>
        <taxon>Arthropoda</taxon>
        <taxon>Hexapoda</taxon>
        <taxon>Insecta</taxon>
        <taxon>Pterygota</taxon>
        <taxon>Neoptera</taxon>
        <taxon>Endopterygota</taxon>
        <taxon>Lepidoptera</taxon>
        <taxon>Glossata</taxon>
        <taxon>Ditrysia</taxon>
        <taxon>Noctuoidea</taxon>
        <taxon>Erebidae</taxon>
        <taxon>Arctiinae</taxon>
        <taxon>Arctia</taxon>
    </lineage>
</organism>
<feature type="compositionally biased region" description="Basic and acidic residues" evidence="1">
    <location>
        <begin position="46"/>
        <end position="56"/>
    </location>
</feature>
<feature type="compositionally biased region" description="Basic residues" evidence="1">
    <location>
        <begin position="252"/>
        <end position="262"/>
    </location>
</feature>
<feature type="compositionally biased region" description="Basic and acidic residues" evidence="1">
    <location>
        <begin position="71"/>
        <end position="81"/>
    </location>
</feature>
<sequence>MSIFNELLPKISEISNAITKNFNDDLKAAFDCFDKFEEEFQNGRGKAREKGQKDKNPMTTLQSINEDDDEATKVSDTDSTKRQSNNKSSDNTSTCSSADSNTDKPRRASKKRSKNEVDGMSSPEQDKRQKRNASVKAQGFISKQVNVNLNQKLRREEPEKKSTSSRRRKEDDKENTEPLLNIEIKQEKISLPSDPESMEMESLPINIEVKQELSKDEIAMPPPVAPVPKTRAKAAPKEKVLDESSEEESSSRRRTTRTRKQTHNQDTAPVPAPRSTRASSRATKQAEPEEPAPPPPDARPKRTRAKKKVSDVAPEPEQATEPTPSANVLSSPGEKPRPKRTRRAQKAAEKTEEKPEPVISPKKEHVSQDQVSSPIISQPTKETKKQTDKDKVNPISQTIRSSIEETDALDKTRVLANANNMDTTVVVPNAVYNHAPVTPTNVRQMNETVVIEAATRETMVLDKPQNVLMDATVVLDKEPRAENVTDDNSLLTDDSDSAELHTPPKQEPPKMQPTSAVKEKVQQFEEMASRVTRTKTRAMAKKEEDTETYTPPDKIVKPVLSAETLAKMNSMIFNGKQISSSATKPRSNIPTAKPVSASASKLSGINKAREEAEAKREKEDARKKKEAMLEAKRELHKRKREEKMAAAAAAREAAERERKANMEAAIRDRMEKQAHADLGKLERLKEAERKKQELARKVAGTEERRRAEEQARQQRLAEEQRRADEARKKQLEEAAAMKKEAAIMAKEIEKRQKEYIEKQKLKQRMEEKSHTPLKGAGGAWHGSALEPVHMADGFQYLNSDEDEEPVERPVPDWSTYKARKKQLFIQSQVSNAHVYRLFSVRVHSPDLRDIFPNIDRSRLKRTSSAVWRTPPARLAAVTE</sequence>
<keyword evidence="3" id="KW-1185">Reference proteome</keyword>
<feature type="region of interest" description="Disordered" evidence="1">
    <location>
        <begin position="579"/>
        <end position="659"/>
    </location>
</feature>
<feature type="region of interest" description="Disordered" evidence="1">
    <location>
        <begin position="40"/>
        <end position="199"/>
    </location>
</feature>
<feature type="compositionally biased region" description="Polar residues" evidence="1">
    <location>
        <begin position="579"/>
        <end position="590"/>
    </location>
</feature>
<accession>A0A8S0YPM5</accession>
<protein>
    <recommendedName>
        <fullName evidence="4">Inner centromere protein A</fullName>
    </recommendedName>
</protein>
<evidence type="ECO:0000313" key="3">
    <source>
        <dbReference type="Proteomes" id="UP000494106"/>
    </source>
</evidence>
<feature type="region of interest" description="Disordered" evidence="1">
    <location>
        <begin position="479"/>
        <end position="552"/>
    </location>
</feature>
<dbReference type="EMBL" id="CADEBC010000065">
    <property type="protein sequence ID" value="CAB3221630.1"/>
    <property type="molecule type" value="Genomic_DNA"/>
</dbReference>
<reference evidence="2 3" key="1">
    <citation type="submission" date="2020-04" db="EMBL/GenBank/DDBJ databases">
        <authorList>
            <person name="Wallbank WR R."/>
            <person name="Pardo Diaz C."/>
            <person name="Kozak K."/>
            <person name="Martin S."/>
            <person name="Jiggins C."/>
            <person name="Moest M."/>
            <person name="Warren A I."/>
            <person name="Byers J.R.P. K."/>
            <person name="Montejo-Kovacevich G."/>
            <person name="Yen C E."/>
        </authorList>
    </citation>
    <scope>NUCLEOTIDE SEQUENCE [LARGE SCALE GENOMIC DNA]</scope>
</reference>
<feature type="compositionally biased region" description="Basic and acidic residues" evidence="1">
    <location>
        <begin position="153"/>
        <end position="176"/>
    </location>
</feature>
<name>A0A8S0YPM5_ARCPL</name>
<dbReference type="Proteomes" id="UP000494106">
    <property type="component" value="Unassembled WGS sequence"/>
</dbReference>
<dbReference type="OrthoDB" id="6123at2759"/>
<feature type="region of interest" description="Disordered" evidence="1">
    <location>
        <begin position="214"/>
        <end position="392"/>
    </location>
</feature>
<feature type="compositionally biased region" description="Basic and acidic residues" evidence="1">
    <location>
        <begin position="607"/>
        <end position="633"/>
    </location>
</feature>
<dbReference type="AlphaFoldDB" id="A0A8S0YPM5"/>
<feature type="compositionally biased region" description="Basic and acidic residues" evidence="1">
    <location>
        <begin position="346"/>
        <end position="367"/>
    </location>
</feature>
<feature type="compositionally biased region" description="Low complexity" evidence="1">
    <location>
        <begin position="313"/>
        <end position="324"/>
    </location>
</feature>
<gene>
    <name evidence="2" type="ORF">APLA_LOCUS664</name>
</gene>
<feature type="region of interest" description="Disordered" evidence="1">
    <location>
        <begin position="673"/>
        <end position="732"/>
    </location>
</feature>
<feature type="compositionally biased region" description="Polar residues" evidence="1">
    <location>
        <begin position="368"/>
        <end position="379"/>
    </location>
</feature>
<feature type="compositionally biased region" description="Polar residues" evidence="1">
    <location>
        <begin position="82"/>
        <end position="100"/>
    </location>
</feature>